<accession>A0A3N5CCM2</accession>
<sequence>MNPMDLLRLQELIIFIYAFSLLCLYYDFVLSHDKVQKLGIYTLGIVWFSQTIFLFMFMMQHHRLPMHSLTESFGLVAWLIMTISFIFLKWSPSDYLILFLNIFGFIFISINIFAPVKDNTIERLFMRNELLNIHVTLALLSYVLFLIAASLGVMIMIQDKKLKTNQFDKAFKRMGNLAKMHFYSRVFILIGTLMLLVSLILGLQWGIYYIGYSIFLDIKVIMSIIVFICYMLLILLSLKWYKTFSHFAKYNVGIFIILLFNFIFITMFSGFHY</sequence>
<feature type="transmembrane region" description="Helical" evidence="5">
    <location>
        <begin position="250"/>
        <end position="271"/>
    </location>
</feature>
<feature type="transmembrane region" description="Helical" evidence="5">
    <location>
        <begin position="182"/>
        <end position="208"/>
    </location>
</feature>
<dbReference type="InterPro" id="IPR045062">
    <property type="entry name" value="Cyt_c_biogenesis_CcsA/CcmC"/>
</dbReference>
<comment type="caution">
    <text evidence="7">The sequence shown here is derived from an EMBL/GenBank/DDBJ whole genome shotgun (WGS) entry which is preliminary data.</text>
</comment>
<dbReference type="Pfam" id="PF01578">
    <property type="entry name" value="Cytochrom_C_asm"/>
    <property type="match status" value="1"/>
</dbReference>
<feature type="domain" description="Cytochrome c assembly protein" evidence="6">
    <location>
        <begin position="66"/>
        <end position="269"/>
    </location>
</feature>
<name>A0A3N5CCM2_9BACL</name>
<dbReference type="GO" id="GO:0005886">
    <property type="term" value="C:plasma membrane"/>
    <property type="evidence" value="ECO:0007669"/>
    <property type="project" value="TreeGrafter"/>
</dbReference>
<proteinExistence type="predicted"/>
<evidence type="ECO:0000259" key="6">
    <source>
        <dbReference type="Pfam" id="PF01578"/>
    </source>
</evidence>
<feature type="transmembrane region" description="Helical" evidence="5">
    <location>
        <begin position="220"/>
        <end position="238"/>
    </location>
</feature>
<evidence type="ECO:0000256" key="5">
    <source>
        <dbReference type="SAM" id="Phobius"/>
    </source>
</evidence>
<dbReference type="RefSeq" id="WP_123807334.1">
    <property type="nucleotide sequence ID" value="NZ_RKRK01000002.1"/>
</dbReference>
<comment type="subcellular location">
    <subcellularLocation>
        <location evidence="1">Membrane</location>
        <topology evidence="1">Multi-pass membrane protein</topology>
    </subcellularLocation>
</comment>
<protein>
    <submittedName>
        <fullName evidence="7">HemX protein</fullName>
    </submittedName>
</protein>
<keyword evidence="2 5" id="KW-0812">Transmembrane</keyword>
<feature type="transmembrane region" description="Helical" evidence="5">
    <location>
        <begin position="38"/>
        <end position="57"/>
    </location>
</feature>
<keyword evidence="4 5" id="KW-0472">Membrane</keyword>
<dbReference type="EMBL" id="RKRK01000002">
    <property type="protein sequence ID" value="RPF57772.1"/>
    <property type="molecule type" value="Genomic_DNA"/>
</dbReference>
<feature type="transmembrane region" description="Helical" evidence="5">
    <location>
        <begin position="12"/>
        <end position="31"/>
    </location>
</feature>
<evidence type="ECO:0000256" key="4">
    <source>
        <dbReference type="ARBA" id="ARBA00023136"/>
    </source>
</evidence>
<evidence type="ECO:0000256" key="1">
    <source>
        <dbReference type="ARBA" id="ARBA00004141"/>
    </source>
</evidence>
<reference evidence="7 8" key="1">
    <citation type="submission" date="2018-11" db="EMBL/GenBank/DDBJ databases">
        <title>Genomic Encyclopedia of Type Strains, Phase IV (KMG-IV): sequencing the most valuable type-strain genomes for metagenomic binning, comparative biology and taxonomic classification.</title>
        <authorList>
            <person name="Goeker M."/>
        </authorList>
    </citation>
    <scope>NUCLEOTIDE SEQUENCE [LARGE SCALE GENOMIC DNA]</scope>
    <source>
        <strain evidence="7 8">DSM 29158</strain>
    </source>
</reference>
<gene>
    <name evidence="7" type="ORF">EDD62_0407</name>
</gene>
<feature type="transmembrane region" description="Helical" evidence="5">
    <location>
        <begin position="69"/>
        <end position="88"/>
    </location>
</feature>
<keyword evidence="3 5" id="KW-1133">Transmembrane helix</keyword>
<dbReference type="InterPro" id="IPR002541">
    <property type="entry name" value="Cyt_c_assembly"/>
</dbReference>
<dbReference type="OrthoDB" id="2417400at2"/>
<evidence type="ECO:0000256" key="2">
    <source>
        <dbReference type="ARBA" id="ARBA00022692"/>
    </source>
</evidence>
<evidence type="ECO:0000313" key="8">
    <source>
        <dbReference type="Proteomes" id="UP000277108"/>
    </source>
</evidence>
<dbReference type="GO" id="GO:0020037">
    <property type="term" value="F:heme binding"/>
    <property type="evidence" value="ECO:0007669"/>
    <property type="project" value="InterPro"/>
</dbReference>
<feature type="transmembrane region" description="Helical" evidence="5">
    <location>
        <begin position="95"/>
        <end position="113"/>
    </location>
</feature>
<evidence type="ECO:0000256" key="3">
    <source>
        <dbReference type="ARBA" id="ARBA00022989"/>
    </source>
</evidence>
<dbReference type="PANTHER" id="PTHR30071:SF15">
    <property type="entry name" value="PROTEIN HEMX"/>
    <property type="match status" value="1"/>
</dbReference>
<dbReference type="PANTHER" id="PTHR30071">
    <property type="entry name" value="HEME EXPORTER PROTEIN C"/>
    <property type="match status" value="1"/>
</dbReference>
<dbReference type="Proteomes" id="UP000277108">
    <property type="component" value="Unassembled WGS sequence"/>
</dbReference>
<evidence type="ECO:0000313" key="7">
    <source>
        <dbReference type="EMBL" id="RPF57772.1"/>
    </source>
</evidence>
<organism evidence="7 8">
    <name type="scientific">Abyssicoccus albus</name>
    <dbReference type="NCBI Taxonomy" id="1817405"/>
    <lineage>
        <taxon>Bacteria</taxon>
        <taxon>Bacillati</taxon>
        <taxon>Bacillota</taxon>
        <taxon>Bacilli</taxon>
        <taxon>Bacillales</taxon>
        <taxon>Abyssicoccaceae</taxon>
    </lineage>
</organism>
<dbReference type="AlphaFoldDB" id="A0A3N5CCM2"/>
<feature type="transmembrane region" description="Helical" evidence="5">
    <location>
        <begin position="133"/>
        <end position="157"/>
    </location>
</feature>
<keyword evidence="8" id="KW-1185">Reference proteome</keyword>
<dbReference type="GO" id="GO:0017004">
    <property type="term" value="P:cytochrome complex assembly"/>
    <property type="evidence" value="ECO:0007669"/>
    <property type="project" value="InterPro"/>
</dbReference>